<comment type="caution">
    <text evidence="5">The sequence shown here is derived from an EMBL/GenBank/DDBJ whole genome shotgun (WGS) entry which is preliminary data.</text>
</comment>
<dbReference type="NCBIfam" id="TIGR02781">
    <property type="entry name" value="VirB9"/>
    <property type="match status" value="1"/>
</dbReference>
<reference evidence="5 6" key="1">
    <citation type="submission" date="2017-08" db="EMBL/GenBank/DDBJ databases">
        <title>Infants hospitalized years apart are colonized by the same room-sourced microbial strains.</title>
        <authorList>
            <person name="Brooks B."/>
            <person name="Olm M.R."/>
            <person name="Firek B.A."/>
            <person name="Baker R."/>
            <person name="Thomas B.C."/>
            <person name="Morowitz M.J."/>
            <person name="Banfield J.F."/>
        </authorList>
    </citation>
    <scope>NUCLEOTIDE SEQUENCE [LARGE SCALE GENOMIC DNA]</scope>
    <source>
        <strain evidence="5">S2_005_002_R2_29</strain>
    </source>
</reference>
<evidence type="ECO:0000256" key="1">
    <source>
        <dbReference type="ARBA" id="ARBA00006135"/>
    </source>
</evidence>
<evidence type="ECO:0000313" key="6">
    <source>
        <dbReference type="Proteomes" id="UP000249417"/>
    </source>
</evidence>
<evidence type="ECO:0000256" key="2">
    <source>
        <dbReference type="ARBA" id="ARBA00022729"/>
    </source>
</evidence>
<dbReference type="InterPro" id="IPR038161">
    <property type="entry name" value="VirB9/CagX/TrbG_C_sf"/>
</dbReference>
<dbReference type="AlphaFoldDB" id="A0A2W5MXD7"/>
<dbReference type="Pfam" id="PF03524">
    <property type="entry name" value="CagX"/>
    <property type="match status" value="1"/>
</dbReference>
<dbReference type="EMBL" id="QFQB01000048">
    <property type="protein sequence ID" value="PZQ45464.1"/>
    <property type="molecule type" value="Genomic_DNA"/>
</dbReference>
<name>A0A2W5MXD7_9BACT</name>
<dbReference type="InterPro" id="IPR014148">
    <property type="entry name" value="VirB9"/>
</dbReference>
<evidence type="ECO:0000256" key="4">
    <source>
        <dbReference type="SAM" id="SignalP"/>
    </source>
</evidence>
<dbReference type="CDD" id="cd06911">
    <property type="entry name" value="VirB9_CagX_TrbG"/>
    <property type="match status" value="1"/>
</dbReference>
<accession>A0A2W5MXD7</accession>
<evidence type="ECO:0000313" key="5">
    <source>
        <dbReference type="EMBL" id="PZQ45464.1"/>
    </source>
</evidence>
<dbReference type="InterPro" id="IPR010258">
    <property type="entry name" value="Conjugal_tfr_TrbG/VirB9/CagX"/>
</dbReference>
<feature type="region of interest" description="Disordered" evidence="3">
    <location>
        <begin position="266"/>
        <end position="285"/>
    </location>
</feature>
<evidence type="ECO:0000256" key="3">
    <source>
        <dbReference type="SAM" id="MobiDB-lite"/>
    </source>
</evidence>
<organism evidence="5 6">
    <name type="scientific">Micavibrio aeruginosavorus</name>
    <dbReference type="NCBI Taxonomy" id="349221"/>
    <lineage>
        <taxon>Bacteria</taxon>
        <taxon>Pseudomonadati</taxon>
        <taxon>Bdellovibrionota</taxon>
        <taxon>Bdellovibrionia</taxon>
        <taxon>Bdellovibrionales</taxon>
        <taxon>Pseudobdellovibrionaceae</taxon>
        <taxon>Micavibrio</taxon>
    </lineage>
</organism>
<dbReference type="Gene3D" id="2.60.40.2500">
    <property type="match status" value="1"/>
</dbReference>
<dbReference type="InterPro" id="IPR033645">
    <property type="entry name" value="VirB9/CagX/TrbG_C"/>
</dbReference>
<gene>
    <name evidence="5" type="primary">virB9</name>
    <name evidence="5" type="ORF">DI551_07295</name>
</gene>
<feature type="chain" id="PRO_5016034016" evidence="4">
    <location>
        <begin position="24"/>
        <end position="310"/>
    </location>
</feature>
<dbReference type="Proteomes" id="UP000249417">
    <property type="component" value="Unassembled WGS sequence"/>
</dbReference>
<proteinExistence type="inferred from homology"/>
<comment type="similarity">
    <text evidence="1">Belongs to the TrbG/VirB9 family.</text>
</comment>
<protein>
    <submittedName>
        <fullName evidence="5">P-type conjugative transfer protein VirB9</fullName>
    </submittedName>
</protein>
<keyword evidence="2 4" id="KW-0732">Signal</keyword>
<sequence>MKTSKKFLITFITLSLLSSPALAERSPRAGAADARVKTLTYSENDVYRLRGHYGFTTAIEFSPKEWVETVTIGDSEAWQIQPAESRGNILNLKPLLRNAETNMTVLTSKRIYTFELGASEAVSANSRDLTFRVKFRYPDEEDLELADIGKNNGKPFDPFANSYPGNWNFDYSYSGSKSLRPKRVFDDGTFTYFEFNKSDVTPAIFSVDEAGNESLVNFNIEGAYMIANTTGRQFTLRNGDAATCIFNEAFPKDGGKERKIVPLTQLQENPHSTTRSDQTEKTNMASAVSPSGFTILGYPVRSKSNKTFNE</sequence>
<feature type="signal peptide" evidence="4">
    <location>
        <begin position="1"/>
        <end position="23"/>
    </location>
</feature>